<dbReference type="EMBL" id="UGTJ01000001">
    <property type="protein sequence ID" value="SUB79868.1"/>
    <property type="molecule type" value="Genomic_DNA"/>
</dbReference>
<feature type="transmembrane region" description="Helical" evidence="1">
    <location>
        <begin position="246"/>
        <end position="263"/>
    </location>
</feature>
<protein>
    <recommendedName>
        <fullName evidence="4">Transmembrane protein</fullName>
    </recommendedName>
</protein>
<feature type="transmembrane region" description="Helical" evidence="1">
    <location>
        <begin position="200"/>
        <end position="226"/>
    </location>
</feature>
<feature type="transmembrane region" description="Helical" evidence="1">
    <location>
        <begin position="71"/>
        <end position="92"/>
    </location>
</feature>
<organism evidence="2 3">
    <name type="scientific">Segatella buccae</name>
    <dbReference type="NCBI Taxonomy" id="28126"/>
    <lineage>
        <taxon>Bacteria</taxon>
        <taxon>Pseudomonadati</taxon>
        <taxon>Bacteroidota</taxon>
        <taxon>Bacteroidia</taxon>
        <taxon>Bacteroidales</taxon>
        <taxon>Prevotellaceae</taxon>
        <taxon>Segatella</taxon>
    </lineage>
</organism>
<reference evidence="2 3" key="1">
    <citation type="submission" date="2018-06" db="EMBL/GenBank/DDBJ databases">
        <authorList>
            <consortium name="Pathogen Informatics"/>
            <person name="Doyle S."/>
        </authorList>
    </citation>
    <scope>NUCLEOTIDE SEQUENCE [LARGE SCALE GENOMIC DNA]</scope>
    <source>
        <strain evidence="2 3">NCTC13063</strain>
    </source>
</reference>
<feature type="transmembrane region" description="Helical" evidence="1">
    <location>
        <begin position="126"/>
        <end position="143"/>
    </location>
</feature>
<keyword evidence="1" id="KW-0812">Transmembrane</keyword>
<comment type="caution">
    <text evidence="2">The sequence shown here is derived from an EMBL/GenBank/DDBJ whole genome shotgun (WGS) entry which is preliminary data.</text>
</comment>
<evidence type="ECO:0000256" key="1">
    <source>
        <dbReference type="SAM" id="Phobius"/>
    </source>
</evidence>
<feature type="transmembrane region" description="Helical" evidence="1">
    <location>
        <begin position="104"/>
        <end position="120"/>
    </location>
</feature>
<dbReference type="Proteomes" id="UP000255283">
    <property type="component" value="Unassembled WGS sequence"/>
</dbReference>
<keyword evidence="1" id="KW-1133">Transmembrane helix</keyword>
<gene>
    <name evidence="2" type="ORF">NCTC13063_01145</name>
</gene>
<feature type="transmembrane region" description="Helical" evidence="1">
    <location>
        <begin position="12"/>
        <end position="33"/>
    </location>
</feature>
<dbReference type="InterPro" id="IPR045692">
    <property type="entry name" value="DUF6057"/>
</dbReference>
<evidence type="ECO:0008006" key="4">
    <source>
        <dbReference type="Google" id="ProtNLM"/>
    </source>
</evidence>
<evidence type="ECO:0000313" key="3">
    <source>
        <dbReference type="Proteomes" id="UP000255283"/>
    </source>
</evidence>
<sequence>MKTKLTRYWKPLLTVLFGLSAFLFWVFPFLPMLSFQEQYQLFLFDTGYFVERISVPGGLADWLGEFLVQFYYVYVAGALLLALLLVVLQRLFWQLLRRGGAADAWYAASFVLPLLLWWYMSDENVLVGFPVALSAAMLAMLGYEKASRSMFFSRCGKPARAALLLLGLPVFYWLFGPVSLTVALYVLFLEVSRRRVSGSVALGAATVVYAVAVVLVCSHFLSYPLYRLFCGLGYYRSPAFVPPMQLVLILIPAALPFLAVRFPTLRRSWAVPVSVAAVAVTGFLLIVTAFRGVKFDIIEYDFLVRTNAWDGILRKAASRPPSTPFEVACVNLALSKKGQLGDRLFEFYQNGSEGLFPTFARDMTTPLPAAEVFFHLGMINEALRYTFEAQEAIPDFRKSGRLTKRLVQCEIVNGHYAVAEKYLRRLQKSLFYARWADEQMFLLHNERTINAHPLYGRLRRYRYTRDFLFSDREMDQMLGLLYTHCYDNRQAFEYLMAYELVQRDMDRFMKYYPIGRYAGYSDHIPYAFQQALVLWWTQTHSSFEGMPWGIDPAVRQGMSTFIGTYMHDKNASSLREGPLANTFWSYMLVNKDKAQATKKEMKQIY</sequence>
<evidence type="ECO:0000313" key="2">
    <source>
        <dbReference type="EMBL" id="SUB79868.1"/>
    </source>
</evidence>
<dbReference type="AlphaFoldDB" id="A0AAQ1ZJ15"/>
<feature type="transmembrane region" description="Helical" evidence="1">
    <location>
        <begin position="269"/>
        <end position="290"/>
    </location>
</feature>
<dbReference type="RefSeq" id="WP_115153508.1">
    <property type="nucleotide sequence ID" value="NZ_DBFWLE010000028.1"/>
</dbReference>
<keyword evidence="1" id="KW-0472">Membrane</keyword>
<proteinExistence type="predicted"/>
<accession>A0AAQ1ZJ15</accession>
<feature type="transmembrane region" description="Helical" evidence="1">
    <location>
        <begin position="163"/>
        <end position="188"/>
    </location>
</feature>
<dbReference type="Pfam" id="PF19529">
    <property type="entry name" value="DUF6057"/>
    <property type="match status" value="1"/>
</dbReference>
<name>A0AAQ1ZJ15_9BACT</name>